<gene>
    <name evidence="2" type="primary">Orct_8</name>
    <name evidence="2" type="ORF">TNCT_690341</name>
</gene>
<sequence>MLGIWQNMSITFLAPNMNFKCVQPQGSNSTDIFNNQCEVIQNNSTAAPCTRWEYDTSETSRTIVSEWDLVCDREWLISLAKSVFMFGYLLSVIIFGFISDK</sequence>
<protein>
    <submittedName>
        <fullName evidence="2">Organic cation transporter protein</fullName>
    </submittedName>
</protein>
<feature type="transmembrane region" description="Helical" evidence="1">
    <location>
        <begin position="75"/>
        <end position="98"/>
    </location>
</feature>
<accession>A0A8X6JN88</accession>
<dbReference type="OrthoDB" id="5296287at2759"/>
<evidence type="ECO:0000313" key="2">
    <source>
        <dbReference type="EMBL" id="GFR32348.1"/>
    </source>
</evidence>
<keyword evidence="1" id="KW-0472">Membrane</keyword>
<evidence type="ECO:0000256" key="1">
    <source>
        <dbReference type="SAM" id="Phobius"/>
    </source>
</evidence>
<evidence type="ECO:0000313" key="3">
    <source>
        <dbReference type="Proteomes" id="UP000887116"/>
    </source>
</evidence>
<dbReference type="AlphaFoldDB" id="A0A8X6JN88"/>
<organism evidence="2 3">
    <name type="scientific">Trichonephila clavata</name>
    <name type="common">Joro spider</name>
    <name type="synonym">Nephila clavata</name>
    <dbReference type="NCBI Taxonomy" id="2740835"/>
    <lineage>
        <taxon>Eukaryota</taxon>
        <taxon>Metazoa</taxon>
        <taxon>Ecdysozoa</taxon>
        <taxon>Arthropoda</taxon>
        <taxon>Chelicerata</taxon>
        <taxon>Arachnida</taxon>
        <taxon>Araneae</taxon>
        <taxon>Araneomorphae</taxon>
        <taxon>Entelegynae</taxon>
        <taxon>Araneoidea</taxon>
        <taxon>Nephilidae</taxon>
        <taxon>Trichonephila</taxon>
    </lineage>
</organism>
<dbReference type="EMBL" id="BMAO01029509">
    <property type="protein sequence ID" value="GFR32348.1"/>
    <property type="molecule type" value="Genomic_DNA"/>
</dbReference>
<reference evidence="2" key="1">
    <citation type="submission" date="2020-07" db="EMBL/GenBank/DDBJ databases">
        <title>Multicomponent nature underlies the extraordinary mechanical properties of spider dragline silk.</title>
        <authorList>
            <person name="Kono N."/>
            <person name="Nakamura H."/>
            <person name="Mori M."/>
            <person name="Yoshida Y."/>
            <person name="Ohtoshi R."/>
            <person name="Malay A.D."/>
            <person name="Moran D.A.P."/>
            <person name="Tomita M."/>
            <person name="Numata K."/>
            <person name="Arakawa K."/>
        </authorList>
    </citation>
    <scope>NUCLEOTIDE SEQUENCE</scope>
</reference>
<name>A0A8X6JN88_TRICU</name>
<comment type="caution">
    <text evidence="2">The sequence shown here is derived from an EMBL/GenBank/DDBJ whole genome shotgun (WGS) entry which is preliminary data.</text>
</comment>
<dbReference type="Proteomes" id="UP000887116">
    <property type="component" value="Unassembled WGS sequence"/>
</dbReference>
<keyword evidence="1" id="KW-1133">Transmembrane helix</keyword>
<proteinExistence type="predicted"/>
<keyword evidence="3" id="KW-1185">Reference proteome</keyword>
<keyword evidence="1" id="KW-0812">Transmembrane</keyword>